<dbReference type="Proteomes" id="UP000800040">
    <property type="component" value="Unassembled WGS sequence"/>
</dbReference>
<evidence type="ECO:0000256" key="3">
    <source>
        <dbReference type="ARBA" id="ARBA00022741"/>
    </source>
</evidence>
<evidence type="ECO:0000313" key="11">
    <source>
        <dbReference type="Proteomes" id="UP000800040"/>
    </source>
</evidence>
<dbReference type="Gene3D" id="3.40.367.20">
    <property type="match status" value="1"/>
</dbReference>
<dbReference type="Pfam" id="PF00349">
    <property type="entry name" value="Hexokinase_1"/>
    <property type="match status" value="1"/>
</dbReference>
<accession>A0A6A5KPM0</accession>
<evidence type="ECO:0000256" key="5">
    <source>
        <dbReference type="ARBA" id="ARBA00022840"/>
    </source>
</evidence>
<dbReference type="GO" id="GO:0005536">
    <property type="term" value="F:D-glucose binding"/>
    <property type="evidence" value="ECO:0007669"/>
    <property type="project" value="InterPro"/>
</dbReference>
<keyword evidence="3 6" id="KW-0547">Nucleotide-binding</keyword>
<dbReference type="GO" id="GO:0006096">
    <property type="term" value="P:glycolytic process"/>
    <property type="evidence" value="ECO:0007669"/>
    <property type="project" value="UniProtKB-UniPathway"/>
</dbReference>
<evidence type="ECO:0000259" key="8">
    <source>
        <dbReference type="Pfam" id="PF00349"/>
    </source>
</evidence>
<dbReference type="Gene3D" id="3.30.420.40">
    <property type="match status" value="1"/>
</dbReference>
<keyword evidence="2 6" id="KW-0808">Transferase</keyword>
<dbReference type="GO" id="GO:0006006">
    <property type="term" value="P:glucose metabolic process"/>
    <property type="evidence" value="ECO:0007669"/>
    <property type="project" value="TreeGrafter"/>
</dbReference>
<dbReference type="GO" id="GO:0005739">
    <property type="term" value="C:mitochondrion"/>
    <property type="evidence" value="ECO:0007669"/>
    <property type="project" value="TreeGrafter"/>
</dbReference>
<evidence type="ECO:0000256" key="1">
    <source>
        <dbReference type="ARBA" id="ARBA00009225"/>
    </source>
</evidence>
<feature type="region of interest" description="Disordered" evidence="7">
    <location>
        <begin position="457"/>
        <end position="494"/>
    </location>
</feature>
<proteinExistence type="inferred from homology"/>
<gene>
    <name evidence="10" type="ORF">BDW02DRAFT_489978</name>
</gene>
<dbReference type="GO" id="GO:0005524">
    <property type="term" value="F:ATP binding"/>
    <property type="evidence" value="ECO:0007669"/>
    <property type="project" value="UniProtKB-UniRule"/>
</dbReference>
<organism evidence="10 11">
    <name type="scientific">Decorospora gaudefroyi</name>
    <dbReference type="NCBI Taxonomy" id="184978"/>
    <lineage>
        <taxon>Eukaryota</taxon>
        <taxon>Fungi</taxon>
        <taxon>Dikarya</taxon>
        <taxon>Ascomycota</taxon>
        <taxon>Pezizomycotina</taxon>
        <taxon>Dothideomycetes</taxon>
        <taxon>Pleosporomycetidae</taxon>
        <taxon>Pleosporales</taxon>
        <taxon>Pleosporineae</taxon>
        <taxon>Pleosporaceae</taxon>
        <taxon>Decorospora</taxon>
    </lineage>
</organism>
<dbReference type="InterPro" id="IPR022673">
    <property type="entry name" value="Hexokinase_C"/>
</dbReference>
<dbReference type="OrthoDB" id="419537at2759"/>
<dbReference type="PANTHER" id="PTHR19443:SF29">
    <property type="entry name" value="PHOSPHOTRANSFERASE"/>
    <property type="match status" value="1"/>
</dbReference>
<feature type="compositionally biased region" description="Pro residues" evidence="7">
    <location>
        <begin position="482"/>
        <end position="491"/>
    </location>
</feature>
<evidence type="ECO:0000259" key="9">
    <source>
        <dbReference type="Pfam" id="PF03727"/>
    </source>
</evidence>
<sequence>MASDNNEHDAAQAIEAFTSFINTSTLLDLAHRFSATYSHLAKTSTEHFLVTPVTALPTGKEKGKFLSIDVGGTNLRVGFVELIGESDGAGESDRGRSSTVGENVFARINRSHDRNWPIEDHLKMDQAEDLFAWIGDCIAEVVRDAVEKEKGTEGAESFLGEELLLGITFSFPMAQTLLSEATLLPMGKGFAITSDLNLGKMLLAGYARHCEVVQPTAATPGSKQNKSSLPRIRVAAITNDTVATFASLAYAVKAAPNSRVAMGLIVGTGTNATVPMKLDRLHAVKKSALPNPDAVETVVINTEWTIRGTDKPLVDLDIRTPWDLTLDANSDAPGFQPFEYMTSGRYLGEIVRLVFTDVVSREKGVDIPPALQAKNAIPTRFLSEVVARKGGRIIQQELESRYPEPRTSTDPFWTVDRVEMIRDIAEAVQQRSSALVATACVGLLNCVGDIELDKSAAAQQNHSNNEHNHTNSNPHASSSSTPTPPPPPPKPNTKRTIEELVIAYAGGTISQYPKWLPTCQKWIDVLVQQGSPVKNESKQVTLKEAKDGGIIGAAVLAGMMGVIA</sequence>
<feature type="compositionally biased region" description="Low complexity" evidence="7">
    <location>
        <begin position="470"/>
        <end position="481"/>
    </location>
</feature>
<keyword evidence="4 6" id="KW-0418">Kinase</keyword>
<dbReference type="PRINTS" id="PR00475">
    <property type="entry name" value="HEXOKINASE"/>
</dbReference>
<dbReference type="AlphaFoldDB" id="A0A6A5KPM0"/>
<dbReference type="UniPathway" id="UPA00109">
    <property type="reaction ID" value="UER00180"/>
</dbReference>
<name>A0A6A5KPM0_9PLEO</name>
<evidence type="ECO:0000256" key="6">
    <source>
        <dbReference type="RuleBase" id="RU362007"/>
    </source>
</evidence>
<feature type="domain" description="Hexokinase N-terminal" evidence="8">
    <location>
        <begin position="21"/>
        <end position="250"/>
    </location>
</feature>
<evidence type="ECO:0000256" key="7">
    <source>
        <dbReference type="SAM" id="MobiDB-lite"/>
    </source>
</evidence>
<dbReference type="EC" id="2.7.1.-" evidence="6"/>
<dbReference type="InterPro" id="IPR022672">
    <property type="entry name" value="Hexokinase_N"/>
</dbReference>
<comment type="similarity">
    <text evidence="1 6">Belongs to the hexokinase family.</text>
</comment>
<protein>
    <recommendedName>
        <fullName evidence="6">Phosphotransferase</fullName>
        <ecNumber evidence="6">2.7.1.-</ecNumber>
    </recommendedName>
</protein>
<dbReference type="Pfam" id="PF03727">
    <property type="entry name" value="Hexokinase_2"/>
    <property type="match status" value="1"/>
</dbReference>
<dbReference type="SUPFAM" id="SSF53067">
    <property type="entry name" value="Actin-like ATPase domain"/>
    <property type="match status" value="2"/>
</dbReference>
<dbReference type="InterPro" id="IPR001312">
    <property type="entry name" value="Hexokinase"/>
</dbReference>
<dbReference type="GO" id="GO:0005829">
    <property type="term" value="C:cytosol"/>
    <property type="evidence" value="ECO:0007669"/>
    <property type="project" value="TreeGrafter"/>
</dbReference>
<dbReference type="GO" id="GO:0001678">
    <property type="term" value="P:intracellular glucose homeostasis"/>
    <property type="evidence" value="ECO:0007669"/>
    <property type="project" value="InterPro"/>
</dbReference>
<keyword evidence="5 6" id="KW-0067">ATP-binding</keyword>
<evidence type="ECO:0000256" key="2">
    <source>
        <dbReference type="ARBA" id="ARBA00022679"/>
    </source>
</evidence>
<evidence type="ECO:0000256" key="4">
    <source>
        <dbReference type="ARBA" id="ARBA00022777"/>
    </source>
</evidence>
<dbReference type="InterPro" id="IPR043129">
    <property type="entry name" value="ATPase_NBD"/>
</dbReference>
<dbReference type="EMBL" id="ML975255">
    <property type="protein sequence ID" value="KAF1838090.1"/>
    <property type="molecule type" value="Genomic_DNA"/>
</dbReference>
<dbReference type="GO" id="GO:0008865">
    <property type="term" value="F:fructokinase activity"/>
    <property type="evidence" value="ECO:0007669"/>
    <property type="project" value="TreeGrafter"/>
</dbReference>
<dbReference type="PANTHER" id="PTHR19443">
    <property type="entry name" value="HEXOKINASE"/>
    <property type="match status" value="1"/>
</dbReference>
<dbReference type="GO" id="GO:0019158">
    <property type="term" value="F:mannokinase activity"/>
    <property type="evidence" value="ECO:0007669"/>
    <property type="project" value="TreeGrafter"/>
</dbReference>
<dbReference type="GO" id="GO:0004340">
    <property type="term" value="F:glucokinase activity"/>
    <property type="evidence" value="ECO:0007669"/>
    <property type="project" value="TreeGrafter"/>
</dbReference>
<keyword evidence="6" id="KW-0324">Glycolysis</keyword>
<keyword evidence="11" id="KW-1185">Reference proteome</keyword>
<evidence type="ECO:0000313" key="10">
    <source>
        <dbReference type="EMBL" id="KAF1838090.1"/>
    </source>
</evidence>
<reference evidence="10" key="1">
    <citation type="submission" date="2020-01" db="EMBL/GenBank/DDBJ databases">
        <authorList>
            <consortium name="DOE Joint Genome Institute"/>
            <person name="Haridas S."/>
            <person name="Albert R."/>
            <person name="Binder M."/>
            <person name="Bloem J."/>
            <person name="Labutti K."/>
            <person name="Salamov A."/>
            <person name="Andreopoulos B."/>
            <person name="Baker S.E."/>
            <person name="Barry K."/>
            <person name="Bills G."/>
            <person name="Bluhm B.H."/>
            <person name="Cannon C."/>
            <person name="Castanera R."/>
            <person name="Culley D.E."/>
            <person name="Daum C."/>
            <person name="Ezra D."/>
            <person name="Gonzalez J.B."/>
            <person name="Henrissat B."/>
            <person name="Kuo A."/>
            <person name="Liang C."/>
            <person name="Lipzen A."/>
            <person name="Lutzoni F."/>
            <person name="Magnuson J."/>
            <person name="Mondo S."/>
            <person name="Nolan M."/>
            <person name="Ohm R."/>
            <person name="Pangilinan J."/>
            <person name="Park H.-J."/>
            <person name="Ramirez L."/>
            <person name="Alfaro M."/>
            <person name="Sun H."/>
            <person name="Tritt A."/>
            <person name="Yoshinaga Y."/>
            <person name="Zwiers L.-H."/>
            <person name="Turgeon B.G."/>
            <person name="Goodwin S.B."/>
            <person name="Spatafora J.W."/>
            <person name="Crous P.W."/>
            <person name="Grigoriev I.V."/>
        </authorList>
    </citation>
    <scope>NUCLEOTIDE SEQUENCE</scope>
    <source>
        <strain evidence="10">P77</strain>
    </source>
</reference>
<feature type="domain" description="Hexokinase C-terminal" evidence="9">
    <location>
        <begin position="262"/>
        <end position="558"/>
    </location>
</feature>
<dbReference type="GO" id="GO:0006013">
    <property type="term" value="P:mannose metabolic process"/>
    <property type="evidence" value="ECO:0007669"/>
    <property type="project" value="TreeGrafter"/>
</dbReference>
<dbReference type="PROSITE" id="PS51748">
    <property type="entry name" value="HEXOKINASE_2"/>
    <property type="match status" value="1"/>
</dbReference>